<protein>
    <submittedName>
        <fullName evidence="1">Uncharacterized protein</fullName>
    </submittedName>
</protein>
<gene>
    <name evidence="1" type="ORF">PPRIM_AZ9-3.1.T0740068</name>
</gene>
<organism evidence="1 2">
    <name type="scientific">Paramecium primaurelia</name>
    <dbReference type="NCBI Taxonomy" id="5886"/>
    <lineage>
        <taxon>Eukaryota</taxon>
        <taxon>Sar</taxon>
        <taxon>Alveolata</taxon>
        <taxon>Ciliophora</taxon>
        <taxon>Intramacronucleata</taxon>
        <taxon>Oligohymenophorea</taxon>
        <taxon>Peniculida</taxon>
        <taxon>Parameciidae</taxon>
        <taxon>Paramecium</taxon>
    </lineage>
</organism>
<keyword evidence="2" id="KW-1185">Reference proteome</keyword>
<dbReference type="AlphaFoldDB" id="A0A8S1NF30"/>
<sequence length="46" mass="5532">MRKIYKRSPQSQQVKRMKLIKQRQLAIIRCEQGIIINKIDTKVVSY</sequence>
<reference evidence="1" key="1">
    <citation type="submission" date="2021-01" db="EMBL/GenBank/DDBJ databases">
        <authorList>
            <consortium name="Genoscope - CEA"/>
            <person name="William W."/>
        </authorList>
    </citation>
    <scope>NUCLEOTIDE SEQUENCE</scope>
</reference>
<evidence type="ECO:0000313" key="1">
    <source>
        <dbReference type="EMBL" id="CAD8085304.1"/>
    </source>
</evidence>
<evidence type="ECO:0000313" key="2">
    <source>
        <dbReference type="Proteomes" id="UP000688137"/>
    </source>
</evidence>
<name>A0A8S1NF30_PARPR</name>
<proteinExistence type="predicted"/>
<comment type="caution">
    <text evidence="1">The sequence shown here is derived from an EMBL/GenBank/DDBJ whole genome shotgun (WGS) entry which is preliminary data.</text>
</comment>
<dbReference type="Proteomes" id="UP000688137">
    <property type="component" value="Unassembled WGS sequence"/>
</dbReference>
<accession>A0A8S1NF30</accession>
<dbReference type="EMBL" id="CAJJDM010000077">
    <property type="protein sequence ID" value="CAD8085304.1"/>
    <property type="molecule type" value="Genomic_DNA"/>
</dbReference>